<evidence type="ECO:0000313" key="5">
    <source>
        <dbReference type="EMBL" id="EIE75363.1"/>
    </source>
</evidence>
<dbReference type="GeneID" id="93607039"/>
<keyword evidence="1" id="KW-0547">Nucleotide-binding</keyword>
<dbReference type="PANTHER" id="PTHR12486">
    <property type="entry name" value="APRATAXIN-RELATED"/>
    <property type="match status" value="1"/>
</dbReference>
<dbReference type="Gene3D" id="3.30.428.10">
    <property type="entry name" value="HIT-like"/>
    <property type="match status" value="1"/>
</dbReference>
<feature type="domain" description="HIT" evidence="4">
    <location>
        <begin position="16"/>
        <end position="107"/>
    </location>
</feature>
<dbReference type="eggNOG" id="KOG4359">
    <property type="taxonomic scope" value="Eukaryota"/>
</dbReference>
<dbReference type="OrthoDB" id="1915375at2759"/>
<accession>I1BGN3</accession>
<keyword evidence="6" id="KW-1185">Reference proteome</keyword>
<dbReference type="RefSeq" id="XP_067510759.1">
    <property type="nucleotide sequence ID" value="XM_067654658.1"/>
</dbReference>
<dbReference type="GO" id="GO:0016787">
    <property type="term" value="F:hydrolase activity"/>
    <property type="evidence" value="ECO:0007669"/>
    <property type="project" value="UniProtKB-KW"/>
</dbReference>
<dbReference type="EMBL" id="CH476732">
    <property type="protein sequence ID" value="EIE75363.1"/>
    <property type="molecule type" value="Genomic_DNA"/>
</dbReference>
<dbReference type="SUPFAM" id="SSF54197">
    <property type="entry name" value="HIT-like"/>
    <property type="match status" value="1"/>
</dbReference>
<dbReference type="InterPro" id="IPR036265">
    <property type="entry name" value="HIT-like_sf"/>
</dbReference>
<reference evidence="5 6" key="1">
    <citation type="journal article" date="2009" name="PLoS Genet.">
        <title>Genomic analysis of the basal lineage fungus Rhizopus oryzae reveals a whole-genome duplication.</title>
        <authorList>
            <person name="Ma L.-J."/>
            <person name="Ibrahim A.S."/>
            <person name="Skory C."/>
            <person name="Grabherr M.G."/>
            <person name="Burger G."/>
            <person name="Butler M."/>
            <person name="Elias M."/>
            <person name="Idnurm A."/>
            <person name="Lang B.F."/>
            <person name="Sone T."/>
            <person name="Abe A."/>
            <person name="Calvo S.E."/>
            <person name="Corrochano L.M."/>
            <person name="Engels R."/>
            <person name="Fu J."/>
            <person name="Hansberg W."/>
            <person name="Kim J.-M."/>
            <person name="Kodira C.D."/>
            <person name="Koehrsen M.J."/>
            <person name="Liu B."/>
            <person name="Miranda-Saavedra D."/>
            <person name="O'Leary S."/>
            <person name="Ortiz-Castellanos L."/>
            <person name="Poulter R."/>
            <person name="Rodriguez-Romero J."/>
            <person name="Ruiz-Herrera J."/>
            <person name="Shen Y.-Q."/>
            <person name="Zeng Q."/>
            <person name="Galagan J."/>
            <person name="Birren B.W."/>
            <person name="Cuomo C.A."/>
            <person name="Wickes B.L."/>
        </authorList>
    </citation>
    <scope>NUCLEOTIDE SEQUENCE [LARGE SCALE GENOMIC DNA]</scope>
    <source>
        <strain evidence="6">RA 99-880 / ATCC MYA-4621 / FGSC 9543 / NRRL 43880</strain>
    </source>
</reference>
<proteinExistence type="predicted"/>
<dbReference type="AlphaFoldDB" id="I1BGN3"/>
<comment type="caution">
    <text evidence="3">Lacks conserved residue(s) required for the propagation of feature annotation.</text>
</comment>
<evidence type="ECO:0000259" key="4">
    <source>
        <dbReference type="PROSITE" id="PS51084"/>
    </source>
</evidence>
<dbReference type="VEuPathDB" id="FungiDB:RO3G_00067"/>
<dbReference type="PANTHER" id="PTHR12486:SF5">
    <property type="entry name" value="ADENOSINE 5'-MONOPHOSPHORAMIDASE HINT3"/>
    <property type="match status" value="1"/>
</dbReference>
<evidence type="ECO:0000313" key="6">
    <source>
        <dbReference type="Proteomes" id="UP000009138"/>
    </source>
</evidence>
<organism evidence="5 6">
    <name type="scientific">Rhizopus delemar (strain RA 99-880 / ATCC MYA-4621 / FGSC 9543 / NRRL 43880)</name>
    <name type="common">Mucormycosis agent</name>
    <name type="synonym">Rhizopus arrhizus var. delemar</name>
    <dbReference type="NCBI Taxonomy" id="246409"/>
    <lineage>
        <taxon>Eukaryota</taxon>
        <taxon>Fungi</taxon>
        <taxon>Fungi incertae sedis</taxon>
        <taxon>Mucoromycota</taxon>
        <taxon>Mucoromycotina</taxon>
        <taxon>Mucoromycetes</taxon>
        <taxon>Mucorales</taxon>
        <taxon>Mucorineae</taxon>
        <taxon>Rhizopodaceae</taxon>
        <taxon>Rhizopus</taxon>
    </lineage>
</organism>
<dbReference type="OMA" id="CTIAHKE"/>
<dbReference type="Pfam" id="PF11969">
    <property type="entry name" value="DcpS_C"/>
    <property type="match status" value="1"/>
</dbReference>
<protein>
    <recommendedName>
        <fullName evidence="4">HIT domain-containing protein</fullName>
    </recommendedName>
</protein>
<dbReference type="InParanoid" id="I1BGN3"/>
<evidence type="ECO:0000256" key="2">
    <source>
        <dbReference type="ARBA" id="ARBA00022801"/>
    </source>
</evidence>
<name>I1BGN3_RHIO9</name>
<evidence type="ECO:0000256" key="1">
    <source>
        <dbReference type="ARBA" id="ARBA00022741"/>
    </source>
</evidence>
<dbReference type="Proteomes" id="UP000009138">
    <property type="component" value="Unassembled WGS sequence"/>
</dbReference>
<dbReference type="GO" id="GO:0000166">
    <property type="term" value="F:nucleotide binding"/>
    <property type="evidence" value="ECO:0007669"/>
    <property type="project" value="UniProtKB-KW"/>
</dbReference>
<dbReference type="PROSITE" id="PS51084">
    <property type="entry name" value="HIT_2"/>
    <property type="match status" value="1"/>
</dbReference>
<gene>
    <name evidence="5" type="ORF">RO3G_00067</name>
</gene>
<sequence length="107" mass="12453">MFCCGSRRNTSEKPCIFCNVSDTIGITRIVAETEHLVAFRDRSPSAKVHLLVIPKEHISTVKDLSREHMPLLHEMVELGKRLLKEEGFDPENEDQIRYWTWFSCTTF</sequence>
<keyword evidence="2" id="KW-0378">Hydrolase</keyword>
<evidence type="ECO:0000256" key="3">
    <source>
        <dbReference type="PROSITE-ProRule" id="PRU00464"/>
    </source>
</evidence>
<dbReference type="InterPro" id="IPR011146">
    <property type="entry name" value="HIT-like"/>
</dbReference>